<keyword evidence="1" id="KW-0472">Membrane</keyword>
<gene>
    <name evidence="2" type="ORF">V2S66_22450</name>
</gene>
<feature type="transmembrane region" description="Helical" evidence="1">
    <location>
        <begin position="269"/>
        <end position="289"/>
    </location>
</feature>
<protein>
    <submittedName>
        <fullName evidence="2">DUF3592 domain-containing protein</fullName>
    </submittedName>
</protein>
<evidence type="ECO:0000313" key="2">
    <source>
        <dbReference type="EMBL" id="MEE4544719.1"/>
    </source>
</evidence>
<evidence type="ECO:0000313" key="3">
    <source>
        <dbReference type="Proteomes" id="UP001344658"/>
    </source>
</evidence>
<comment type="caution">
    <text evidence="2">The sequence shown here is derived from an EMBL/GenBank/DDBJ whole genome shotgun (WGS) entry which is preliminary data.</text>
</comment>
<organism evidence="2 3">
    <name type="scientific">Actinacidiphila polyblastidii</name>
    <dbReference type="NCBI Taxonomy" id="3110430"/>
    <lineage>
        <taxon>Bacteria</taxon>
        <taxon>Bacillati</taxon>
        <taxon>Actinomycetota</taxon>
        <taxon>Actinomycetes</taxon>
        <taxon>Kitasatosporales</taxon>
        <taxon>Streptomycetaceae</taxon>
        <taxon>Actinacidiphila</taxon>
    </lineage>
</organism>
<keyword evidence="3" id="KW-1185">Reference proteome</keyword>
<feature type="transmembrane region" description="Helical" evidence="1">
    <location>
        <begin position="114"/>
        <end position="136"/>
    </location>
</feature>
<keyword evidence="1" id="KW-0812">Transmembrane</keyword>
<dbReference type="EMBL" id="JAZEWV010000020">
    <property type="protein sequence ID" value="MEE4544719.1"/>
    <property type="molecule type" value="Genomic_DNA"/>
</dbReference>
<feature type="transmembrane region" description="Helical" evidence="1">
    <location>
        <begin position="6"/>
        <end position="26"/>
    </location>
</feature>
<evidence type="ECO:0000256" key="1">
    <source>
        <dbReference type="SAM" id="Phobius"/>
    </source>
</evidence>
<name>A0ABU7PFX9_9ACTN</name>
<sequence>MTYWVGCAVWCGLFGVLVLVGAWRYATRGTWQRRGVARVLRVWEADQAKGWGNGVPAEVSFVDPVTGEERVGTTHGGGGRCGLLGAAWPGREVTVWVRTRRPDIFRVAAEPATFVLRHGLLGIPAVALPVFPLFRLVLGADGDVGVEALFLLSLGTVWTAVTFVVFAGELRETRRRARALRTEPVRTTGRVIATREAWRPEEDRGHVGNDTPVVAFTTLDRREVTAVCELTLRTNVERVGGEVPLLYAASCPEYVVVDRHPRAVSDGTALWAAVIAALLVSAAALTAGICMT</sequence>
<dbReference type="RefSeq" id="WP_330797762.1">
    <property type="nucleotide sequence ID" value="NZ_JAZEWV010000020.1"/>
</dbReference>
<dbReference type="Proteomes" id="UP001344658">
    <property type="component" value="Unassembled WGS sequence"/>
</dbReference>
<accession>A0ABU7PFX9</accession>
<feature type="transmembrane region" description="Helical" evidence="1">
    <location>
        <begin position="148"/>
        <end position="168"/>
    </location>
</feature>
<proteinExistence type="predicted"/>
<keyword evidence="1" id="KW-1133">Transmembrane helix</keyword>
<reference evidence="2 3" key="1">
    <citation type="submission" date="2023-12" db="EMBL/GenBank/DDBJ databases">
        <title>Streptomyces sp. V4-01.</title>
        <authorList>
            <person name="Somphong A."/>
            <person name="Phongsopitanun W."/>
        </authorList>
    </citation>
    <scope>NUCLEOTIDE SEQUENCE [LARGE SCALE GENOMIC DNA]</scope>
    <source>
        <strain evidence="2 3">V4-01</strain>
    </source>
</reference>